<dbReference type="EMBL" id="FOMR01000011">
    <property type="protein sequence ID" value="SFE24592.1"/>
    <property type="molecule type" value="Genomic_DNA"/>
</dbReference>
<dbReference type="InterPro" id="IPR052538">
    <property type="entry name" value="Flavonoid_dioxygenase-like"/>
</dbReference>
<name>A0A1I1YZ64_9BACI</name>
<feature type="domain" description="Cupin type-2" evidence="1">
    <location>
        <begin position="82"/>
        <end position="157"/>
    </location>
</feature>
<keyword evidence="3" id="KW-1185">Reference proteome</keyword>
<dbReference type="PANTHER" id="PTHR43346">
    <property type="entry name" value="LIGAND BINDING DOMAIN PROTEIN, PUTATIVE (AFU_ORTHOLOGUE AFUA_6G14370)-RELATED"/>
    <property type="match status" value="1"/>
</dbReference>
<dbReference type="OrthoDB" id="3231985at2"/>
<dbReference type="STRING" id="640948.SAMN05216238_11130"/>
<dbReference type="AlphaFoldDB" id="A0A1I1YZ64"/>
<evidence type="ECO:0000313" key="2">
    <source>
        <dbReference type="EMBL" id="SFE24592.1"/>
    </source>
</evidence>
<dbReference type="InterPro" id="IPR013096">
    <property type="entry name" value="Cupin_2"/>
</dbReference>
<dbReference type="Gene3D" id="2.60.120.10">
    <property type="entry name" value="Jelly Rolls"/>
    <property type="match status" value="1"/>
</dbReference>
<evidence type="ECO:0000259" key="1">
    <source>
        <dbReference type="Pfam" id="PF07883"/>
    </source>
</evidence>
<dbReference type="PANTHER" id="PTHR43346:SF1">
    <property type="entry name" value="QUERCETIN 2,3-DIOXYGENASE-RELATED"/>
    <property type="match status" value="1"/>
</dbReference>
<proteinExistence type="predicted"/>
<dbReference type="CDD" id="cd02223">
    <property type="entry name" value="cupin_Bh2720-like"/>
    <property type="match status" value="1"/>
</dbReference>
<dbReference type="Proteomes" id="UP000199474">
    <property type="component" value="Unassembled WGS sequence"/>
</dbReference>
<evidence type="ECO:0000313" key="3">
    <source>
        <dbReference type="Proteomes" id="UP000199474"/>
    </source>
</evidence>
<organism evidence="2 3">
    <name type="scientific">Lentibacillus persicus</name>
    <dbReference type="NCBI Taxonomy" id="640948"/>
    <lineage>
        <taxon>Bacteria</taxon>
        <taxon>Bacillati</taxon>
        <taxon>Bacillota</taxon>
        <taxon>Bacilli</taxon>
        <taxon>Bacillales</taxon>
        <taxon>Bacillaceae</taxon>
        <taxon>Lentibacillus</taxon>
    </lineage>
</organism>
<dbReference type="RefSeq" id="WP_090086573.1">
    <property type="nucleotide sequence ID" value="NZ_FOMR01000011.1"/>
</dbReference>
<dbReference type="Pfam" id="PF07883">
    <property type="entry name" value="Cupin_2"/>
    <property type="match status" value="1"/>
</dbReference>
<keyword evidence="2" id="KW-0413">Isomerase</keyword>
<reference evidence="3" key="1">
    <citation type="submission" date="2016-10" db="EMBL/GenBank/DDBJ databases">
        <authorList>
            <person name="Varghese N."/>
            <person name="Submissions S."/>
        </authorList>
    </citation>
    <scope>NUCLEOTIDE SEQUENCE [LARGE SCALE GENOMIC DNA]</scope>
    <source>
        <strain evidence="3">DSM 22530</strain>
    </source>
</reference>
<protein>
    <submittedName>
        <fullName evidence="2">Mannose-6-phosphate isomerase, cupin superfamily</fullName>
    </submittedName>
</protein>
<sequence length="178" mass="20590">MNYKPFMYPNCPCFDGWSMYPSGHQPAHPGNPYGMSYDMQQPYMECRDYGRQPFTVNIKQRAEANRTYRTAIWTGKYLQVTVMSINPGEDIGLEVHPSTDQFLRVEAGRGLVRMGENQYNLDYEMHVQENDAIMVPAGKWHNLINIGHTPLKLYTIYAPPEHPFGTVHMTKHEAMEDE</sequence>
<dbReference type="SUPFAM" id="SSF51182">
    <property type="entry name" value="RmlC-like cupins"/>
    <property type="match status" value="1"/>
</dbReference>
<accession>A0A1I1YZ64</accession>
<dbReference type="GO" id="GO:0016853">
    <property type="term" value="F:isomerase activity"/>
    <property type="evidence" value="ECO:0007669"/>
    <property type="project" value="UniProtKB-KW"/>
</dbReference>
<dbReference type="InterPro" id="IPR014710">
    <property type="entry name" value="RmlC-like_jellyroll"/>
</dbReference>
<dbReference type="InterPro" id="IPR011051">
    <property type="entry name" value="RmlC_Cupin_sf"/>
</dbReference>
<gene>
    <name evidence="2" type="ORF">SAMN05216238_11130</name>
</gene>